<gene>
    <name evidence="1" type="ORF">BL57_253c</name>
</gene>
<organism evidence="1">
    <name type="scientific">Caulobacter phage BL57</name>
    <dbReference type="NCBI Taxonomy" id="3348355"/>
    <lineage>
        <taxon>Viruses</taxon>
    </lineage>
</organism>
<proteinExistence type="predicted"/>
<sequence>MTIASRFHHDMKSREVLIPNDHIQGAPDTLRGTCLAVVQGTTYYLAIVEVEHEGVVHVVDLDARRVKVDPALSPRAFSLLMSLRIMEPGSRVNVFFDNPDWEAAEALEKKGLVKLVSQAKSPNGPKTYILTDAGAAYTV</sequence>
<reference evidence="1" key="1">
    <citation type="submission" date="2024-10" db="EMBL/GenBank/DDBJ databases">
        <title>Genetic diversity among independent isolates of the Dolichocephalovirinae subfamily.</title>
        <authorList>
            <person name="Ely B."/>
            <person name="Thomas Q."/>
            <person name="Mohammadi T."/>
        </authorList>
    </citation>
    <scope>NUCLEOTIDE SEQUENCE</scope>
</reference>
<evidence type="ECO:0000313" key="1">
    <source>
        <dbReference type="EMBL" id="XHV10725.1"/>
    </source>
</evidence>
<protein>
    <submittedName>
        <fullName evidence="1">Uncharacterized protein</fullName>
    </submittedName>
</protein>
<accession>A0AB74UMZ6</accession>
<dbReference type="EMBL" id="PQ287320">
    <property type="protein sequence ID" value="XHV10725.1"/>
    <property type="molecule type" value="Genomic_DNA"/>
</dbReference>
<name>A0AB74UMZ6_9VIRU</name>